<dbReference type="Proteomes" id="UP001287356">
    <property type="component" value="Unassembled WGS sequence"/>
</dbReference>
<feature type="chain" id="PRO_5042133854" description="Secreted protein" evidence="1">
    <location>
        <begin position="23"/>
        <end position="119"/>
    </location>
</feature>
<evidence type="ECO:0000256" key="1">
    <source>
        <dbReference type="SAM" id="SignalP"/>
    </source>
</evidence>
<organism evidence="2 3">
    <name type="scientific">Lasiosphaeria ovina</name>
    <dbReference type="NCBI Taxonomy" id="92902"/>
    <lineage>
        <taxon>Eukaryota</taxon>
        <taxon>Fungi</taxon>
        <taxon>Dikarya</taxon>
        <taxon>Ascomycota</taxon>
        <taxon>Pezizomycotina</taxon>
        <taxon>Sordariomycetes</taxon>
        <taxon>Sordariomycetidae</taxon>
        <taxon>Sordariales</taxon>
        <taxon>Lasiosphaeriaceae</taxon>
        <taxon>Lasiosphaeria</taxon>
    </lineage>
</organism>
<gene>
    <name evidence="2" type="ORF">B0T24DRAFT_429020</name>
</gene>
<sequence length="119" mass="13249">MTIRLSRLEAVPWLVILMGCVAMEMRGMTAKTDMTFERDSTFQPDREQGQARTFHQIPSIATSPLRRHPLRNVNIGGPVDNRVDNFSCRLLAHFTLLLRTLGTVIAGGSETGVRVLVSV</sequence>
<reference evidence="2" key="1">
    <citation type="journal article" date="2023" name="Mol. Phylogenet. Evol.">
        <title>Genome-scale phylogeny and comparative genomics of the fungal order Sordariales.</title>
        <authorList>
            <person name="Hensen N."/>
            <person name="Bonometti L."/>
            <person name="Westerberg I."/>
            <person name="Brannstrom I.O."/>
            <person name="Guillou S."/>
            <person name="Cros-Aarteil S."/>
            <person name="Calhoun S."/>
            <person name="Haridas S."/>
            <person name="Kuo A."/>
            <person name="Mondo S."/>
            <person name="Pangilinan J."/>
            <person name="Riley R."/>
            <person name="LaButti K."/>
            <person name="Andreopoulos B."/>
            <person name="Lipzen A."/>
            <person name="Chen C."/>
            <person name="Yan M."/>
            <person name="Daum C."/>
            <person name="Ng V."/>
            <person name="Clum A."/>
            <person name="Steindorff A."/>
            <person name="Ohm R.A."/>
            <person name="Martin F."/>
            <person name="Silar P."/>
            <person name="Natvig D.O."/>
            <person name="Lalanne C."/>
            <person name="Gautier V."/>
            <person name="Ament-Velasquez S.L."/>
            <person name="Kruys A."/>
            <person name="Hutchinson M.I."/>
            <person name="Powell A.J."/>
            <person name="Barry K."/>
            <person name="Miller A.N."/>
            <person name="Grigoriev I.V."/>
            <person name="Debuchy R."/>
            <person name="Gladieux P."/>
            <person name="Hiltunen Thoren M."/>
            <person name="Johannesson H."/>
        </authorList>
    </citation>
    <scope>NUCLEOTIDE SEQUENCE</scope>
    <source>
        <strain evidence="2">CBS 958.72</strain>
    </source>
</reference>
<keyword evidence="3" id="KW-1185">Reference proteome</keyword>
<protein>
    <recommendedName>
        <fullName evidence="4">Secreted protein</fullName>
    </recommendedName>
</protein>
<name>A0AAE0JVU7_9PEZI</name>
<dbReference type="PROSITE" id="PS51257">
    <property type="entry name" value="PROKAR_LIPOPROTEIN"/>
    <property type="match status" value="1"/>
</dbReference>
<evidence type="ECO:0000313" key="2">
    <source>
        <dbReference type="EMBL" id="KAK3365228.1"/>
    </source>
</evidence>
<keyword evidence="1" id="KW-0732">Signal</keyword>
<reference evidence="2" key="2">
    <citation type="submission" date="2023-06" db="EMBL/GenBank/DDBJ databases">
        <authorList>
            <consortium name="Lawrence Berkeley National Laboratory"/>
            <person name="Haridas S."/>
            <person name="Hensen N."/>
            <person name="Bonometti L."/>
            <person name="Westerberg I."/>
            <person name="Brannstrom I.O."/>
            <person name="Guillou S."/>
            <person name="Cros-Aarteil S."/>
            <person name="Calhoun S."/>
            <person name="Kuo A."/>
            <person name="Mondo S."/>
            <person name="Pangilinan J."/>
            <person name="Riley R."/>
            <person name="Labutti K."/>
            <person name="Andreopoulos B."/>
            <person name="Lipzen A."/>
            <person name="Chen C."/>
            <person name="Yanf M."/>
            <person name="Daum C."/>
            <person name="Ng V."/>
            <person name="Clum A."/>
            <person name="Steindorff A."/>
            <person name="Ohm R."/>
            <person name="Martin F."/>
            <person name="Silar P."/>
            <person name="Natvig D."/>
            <person name="Lalanne C."/>
            <person name="Gautier V."/>
            <person name="Ament-Velasquez S.L."/>
            <person name="Kruys A."/>
            <person name="Hutchinson M.I."/>
            <person name="Powell A.J."/>
            <person name="Barry K."/>
            <person name="Miller A.N."/>
            <person name="Grigoriev I.V."/>
            <person name="Debuchy R."/>
            <person name="Gladieux P."/>
            <person name="Thoren M.H."/>
            <person name="Johannesson H."/>
        </authorList>
    </citation>
    <scope>NUCLEOTIDE SEQUENCE</scope>
    <source>
        <strain evidence="2">CBS 958.72</strain>
    </source>
</reference>
<dbReference type="AlphaFoldDB" id="A0AAE0JVU7"/>
<proteinExistence type="predicted"/>
<comment type="caution">
    <text evidence="2">The sequence shown here is derived from an EMBL/GenBank/DDBJ whole genome shotgun (WGS) entry which is preliminary data.</text>
</comment>
<feature type="signal peptide" evidence="1">
    <location>
        <begin position="1"/>
        <end position="22"/>
    </location>
</feature>
<evidence type="ECO:0008006" key="4">
    <source>
        <dbReference type="Google" id="ProtNLM"/>
    </source>
</evidence>
<evidence type="ECO:0000313" key="3">
    <source>
        <dbReference type="Proteomes" id="UP001287356"/>
    </source>
</evidence>
<dbReference type="EMBL" id="JAULSN010000009">
    <property type="protein sequence ID" value="KAK3365228.1"/>
    <property type="molecule type" value="Genomic_DNA"/>
</dbReference>
<accession>A0AAE0JVU7</accession>